<dbReference type="InterPro" id="IPR020846">
    <property type="entry name" value="MFS_dom"/>
</dbReference>
<comment type="subcellular location">
    <subcellularLocation>
        <location evidence="1">Membrane</location>
        <topology evidence="1">Multi-pass membrane protein</topology>
    </subcellularLocation>
</comment>
<sequence length="439" mass="47564">MESFKAPLVPACDIRDALAAIYRRISWRILPFLLSCYVLAYLDRVNISFAKLQMQQQLGMSDAVYGLGAGVFFLGYMLFEVPSNLLLARVGARKTISRIMVMWGLTSACMIFVHDTGTFYILRFLLGVFEAGFAPGMIFYLTYWYPESRRARVMAVVLMAGPVAGIVGGPLSTWIMTVCAGLHGLAGWQWLFLLEGSPCVLLGAAALVFLDDTPQQARWLSDEDKAHVTQDIGQSARPGVHSSFGAALKDGRVYLMAFSYFCLICGLYTISFWLPTLLRTAGVKDALLLGRYAALPYLVTVAAVPVFARRSDRLRERCLHSALPAIAGALSLIAAAYMTRSLIGSIISMTVATTCIYAAYVVFWAIPTAYLKGAAAAGGIALINSMGLLGGFISPVLIGWLKTLTGSLQIGLIVMATLLVVGAISILLNRLPRVVPRAS</sequence>
<dbReference type="Gene3D" id="1.20.1250.20">
    <property type="entry name" value="MFS general substrate transporter like domains"/>
    <property type="match status" value="2"/>
</dbReference>
<feature type="transmembrane region" description="Helical" evidence="6">
    <location>
        <begin position="63"/>
        <end position="83"/>
    </location>
</feature>
<comment type="caution">
    <text evidence="9">The sequence shown here is derived from an EMBL/GenBank/DDBJ whole genome shotgun (WGS) entry which is preliminary data.</text>
</comment>
<dbReference type="InterPro" id="IPR036259">
    <property type="entry name" value="MFS_trans_sf"/>
</dbReference>
<organism evidence="9 11">
    <name type="scientific">Caballeronia sordidicola</name>
    <name type="common">Burkholderia sordidicola</name>
    <dbReference type="NCBI Taxonomy" id="196367"/>
    <lineage>
        <taxon>Bacteria</taxon>
        <taxon>Pseudomonadati</taxon>
        <taxon>Pseudomonadota</taxon>
        <taxon>Betaproteobacteria</taxon>
        <taxon>Burkholderiales</taxon>
        <taxon>Burkholderiaceae</taxon>
        <taxon>Caballeronia</taxon>
    </lineage>
</organism>
<accession>A0A242M8Z4</accession>
<keyword evidence="5 6" id="KW-0472">Membrane</keyword>
<feature type="transmembrane region" description="Helical" evidence="6">
    <location>
        <begin position="253"/>
        <end position="274"/>
    </location>
</feature>
<dbReference type="SUPFAM" id="SSF103473">
    <property type="entry name" value="MFS general substrate transporter"/>
    <property type="match status" value="1"/>
</dbReference>
<dbReference type="PROSITE" id="PS50850">
    <property type="entry name" value="MFS"/>
    <property type="match status" value="1"/>
</dbReference>
<feature type="domain" description="Major facilitator superfamily (MFS) profile" evidence="7">
    <location>
        <begin position="29"/>
        <end position="434"/>
    </location>
</feature>
<feature type="transmembrane region" description="Helical" evidence="6">
    <location>
        <begin position="286"/>
        <end position="307"/>
    </location>
</feature>
<gene>
    <name evidence="8" type="ORF">PAMC26510_30420</name>
    <name evidence="9" type="ORF">PAMC26577_35995</name>
</gene>
<evidence type="ECO:0000259" key="7">
    <source>
        <dbReference type="PROSITE" id="PS50850"/>
    </source>
</evidence>
<dbReference type="PANTHER" id="PTHR43791">
    <property type="entry name" value="PERMEASE-RELATED"/>
    <property type="match status" value="1"/>
</dbReference>
<evidence type="ECO:0000313" key="10">
    <source>
        <dbReference type="Proteomes" id="UP000194546"/>
    </source>
</evidence>
<feature type="transmembrane region" description="Helical" evidence="6">
    <location>
        <begin position="153"/>
        <end position="176"/>
    </location>
</feature>
<dbReference type="FunFam" id="1.20.1250.20:FF:000018">
    <property type="entry name" value="MFS transporter permease"/>
    <property type="match status" value="1"/>
</dbReference>
<evidence type="ECO:0000313" key="9">
    <source>
        <dbReference type="EMBL" id="OTP67706.1"/>
    </source>
</evidence>
<evidence type="ECO:0000256" key="3">
    <source>
        <dbReference type="ARBA" id="ARBA00022692"/>
    </source>
</evidence>
<evidence type="ECO:0000256" key="2">
    <source>
        <dbReference type="ARBA" id="ARBA00022448"/>
    </source>
</evidence>
<reference evidence="8 10" key="1">
    <citation type="submission" date="2017-03" db="EMBL/GenBank/DDBJ databases">
        <title>Genome analysis of strain PAMC 26510.</title>
        <authorList>
            <person name="Oh H.-M."/>
            <person name="Yang J.-A."/>
        </authorList>
    </citation>
    <scope>NUCLEOTIDE SEQUENCE [LARGE SCALE GENOMIC DNA]</scope>
    <source>
        <strain evidence="8 10">PAMC 26510</strain>
    </source>
</reference>
<dbReference type="RefSeq" id="WP_086383238.1">
    <property type="nucleotide sequence ID" value="NZ_NBTY01000193.1"/>
</dbReference>
<feature type="transmembrane region" description="Helical" evidence="6">
    <location>
        <begin position="378"/>
        <end position="401"/>
    </location>
</feature>
<dbReference type="Proteomes" id="UP000195221">
    <property type="component" value="Unassembled WGS sequence"/>
</dbReference>
<feature type="transmembrane region" description="Helical" evidence="6">
    <location>
        <begin position="407"/>
        <end position="428"/>
    </location>
</feature>
<feature type="transmembrane region" description="Helical" evidence="6">
    <location>
        <begin position="120"/>
        <end position="141"/>
    </location>
</feature>
<dbReference type="InterPro" id="IPR011701">
    <property type="entry name" value="MFS"/>
</dbReference>
<dbReference type="GO" id="GO:0022857">
    <property type="term" value="F:transmembrane transporter activity"/>
    <property type="evidence" value="ECO:0007669"/>
    <property type="project" value="InterPro"/>
</dbReference>
<proteinExistence type="predicted"/>
<dbReference type="EMBL" id="NBTY01000193">
    <property type="protein sequence ID" value="OTP67675.1"/>
    <property type="molecule type" value="Genomic_DNA"/>
</dbReference>
<name>A0A242M8Z4_CABSO</name>
<dbReference type="EMBL" id="NBTZ01000150">
    <property type="protein sequence ID" value="OTP67706.1"/>
    <property type="molecule type" value="Genomic_DNA"/>
</dbReference>
<evidence type="ECO:0000256" key="1">
    <source>
        <dbReference type="ARBA" id="ARBA00004141"/>
    </source>
</evidence>
<dbReference type="GO" id="GO:0016020">
    <property type="term" value="C:membrane"/>
    <property type="evidence" value="ECO:0007669"/>
    <property type="project" value="UniProtKB-SubCell"/>
</dbReference>
<reference evidence="9 11" key="2">
    <citation type="submission" date="2017-03" db="EMBL/GenBank/DDBJ databases">
        <title>Genome analysis of strain PAMC 26577.</title>
        <authorList>
            <person name="Oh H.-M."/>
            <person name="Yang J.-A."/>
        </authorList>
    </citation>
    <scope>NUCLEOTIDE SEQUENCE [LARGE SCALE GENOMIC DNA]</scope>
    <source>
        <strain evidence="9 11">PAMC 26577</strain>
    </source>
</reference>
<evidence type="ECO:0000313" key="11">
    <source>
        <dbReference type="Proteomes" id="UP000195221"/>
    </source>
</evidence>
<evidence type="ECO:0000313" key="8">
    <source>
        <dbReference type="EMBL" id="OTP67675.1"/>
    </source>
</evidence>
<feature type="transmembrane region" description="Helical" evidence="6">
    <location>
        <begin position="343"/>
        <end position="366"/>
    </location>
</feature>
<keyword evidence="2" id="KW-0813">Transport</keyword>
<keyword evidence="4 6" id="KW-1133">Transmembrane helix</keyword>
<dbReference type="AlphaFoldDB" id="A0A242M8Z4"/>
<keyword evidence="3 6" id="KW-0812">Transmembrane</keyword>
<protein>
    <submittedName>
        <fullName evidence="9">Nitrate/nitrite transporter</fullName>
    </submittedName>
</protein>
<feature type="transmembrane region" description="Helical" evidence="6">
    <location>
        <begin position="319"/>
        <end position="337"/>
    </location>
</feature>
<evidence type="ECO:0000256" key="4">
    <source>
        <dbReference type="ARBA" id="ARBA00022989"/>
    </source>
</evidence>
<feature type="transmembrane region" description="Helical" evidence="6">
    <location>
        <begin position="25"/>
        <end position="43"/>
    </location>
</feature>
<feature type="transmembrane region" description="Helical" evidence="6">
    <location>
        <begin position="188"/>
        <end position="210"/>
    </location>
</feature>
<dbReference type="CDD" id="cd17319">
    <property type="entry name" value="MFS_ExuT_GudP_like"/>
    <property type="match status" value="1"/>
</dbReference>
<evidence type="ECO:0000256" key="6">
    <source>
        <dbReference type="SAM" id="Phobius"/>
    </source>
</evidence>
<feature type="transmembrane region" description="Helical" evidence="6">
    <location>
        <begin position="95"/>
        <end position="114"/>
    </location>
</feature>
<dbReference type="Pfam" id="PF07690">
    <property type="entry name" value="MFS_1"/>
    <property type="match status" value="1"/>
</dbReference>
<evidence type="ECO:0000256" key="5">
    <source>
        <dbReference type="ARBA" id="ARBA00023136"/>
    </source>
</evidence>
<dbReference type="Proteomes" id="UP000194546">
    <property type="component" value="Unassembled WGS sequence"/>
</dbReference>
<dbReference type="PANTHER" id="PTHR43791:SF36">
    <property type="entry name" value="TRANSPORTER, PUTATIVE (AFU_ORTHOLOGUE AFUA_6G08340)-RELATED"/>
    <property type="match status" value="1"/>
</dbReference>